<dbReference type="OrthoDB" id="407355at2759"/>
<evidence type="ECO:0000313" key="1">
    <source>
        <dbReference type="EMBL" id="CAG8648634.1"/>
    </source>
</evidence>
<proteinExistence type="predicted"/>
<organism evidence="1 2">
    <name type="scientific">Racocetra fulgida</name>
    <dbReference type="NCBI Taxonomy" id="60492"/>
    <lineage>
        <taxon>Eukaryota</taxon>
        <taxon>Fungi</taxon>
        <taxon>Fungi incertae sedis</taxon>
        <taxon>Mucoromycota</taxon>
        <taxon>Glomeromycotina</taxon>
        <taxon>Glomeromycetes</taxon>
        <taxon>Diversisporales</taxon>
        <taxon>Gigasporaceae</taxon>
        <taxon>Racocetra</taxon>
    </lineage>
</organism>
<keyword evidence="2" id="KW-1185">Reference proteome</keyword>
<dbReference type="AlphaFoldDB" id="A0A9N9H0X9"/>
<gene>
    <name evidence="1" type="ORF">RFULGI_LOCUS8359</name>
</gene>
<feature type="non-terminal residue" evidence="1">
    <location>
        <position position="1"/>
    </location>
</feature>
<dbReference type="Proteomes" id="UP000789396">
    <property type="component" value="Unassembled WGS sequence"/>
</dbReference>
<sequence length="217" mass="23963">MLISDQQCVSYQSPYSITPGAYPIIWQVPGNEVFSTPEFKQVNSSINWSMVPNIAPRKMVNGSFDTSTYPPTDPDCWWSFSSCTMPNSATGLKPDYSICPEPDSNDWQMEPAGKKTPAEIDAIFEDFVKMGKNGTFSNSGAICLQHELNNGTMSKAQQWFPSIKSAYKHVIPAAICLNITHPYAETNYTFPSFAEYIDTLSNSSSPTNHSPSGSNKT</sequence>
<accession>A0A9N9H0X9</accession>
<evidence type="ECO:0000313" key="2">
    <source>
        <dbReference type="Proteomes" id="UP000789396"/>
    </source>
</evidence>
<name>A0A9N9H0X9_9GLOM</name>
<reference evidence="1" key="1">
    <citation type="submission" date="2021-06" db="EMBL/GenBank/DDBJ databases">
        <authorList>
            <person name="Kallberg Y."/>
            <person name="Tangrot J."/>
            <person name="Rosling A."/>
        </authorList>
    </citation>
    <scope>NUCLEOTIDE SEQUENCE</scope>
    <source>
        <strain evidence="1">IN212</strain>
    </source>
</reference>
<dbReference type="EMBL" id="CAJVPZ010013414">
    <property type="protein sequence ID" value="CAG8648634.1"/>
    <property type="molecule type" value="Genomic_DNA"/>
</dbReference>
<comment type="caution">
    <text evidence="1">The sequence shown here is derived from an EMBL/GenBank/DDBJ whole genome shotgun (WGS) entry which is preliminary data.</text>
</comment>
<protein>
    <submittedName>
        <fullName evidence="1">19548_t:CDS:1</fullName>
    </submittedName>
</protein>